<keyword evidence="3" id="KW-1133">Transmembrane helix</keyword>
<accession>A0ABP0XPC2</accession>
<proteinExistence type="predicted"/>
<evidence type="ECO:0000313" key="5">
    <source>
        <dbReference type="Proteomes" id="UP001642487"/>
    </source>
</evidence>
<evidence type="ECO:0000256" key="1">
    <source>
        <dbReference type="ARBA" id="ARBA00004370"/>
    </source>
</evidence>
<protein>
    <recommendedName>
        <fullName evidence="6">Late embryogenesis abundant protein LEA-2 subgroup domain-containing protein</fullName>
    </recommendedName>
</protein>
<dbReference type="Proteomes" id="UP001642487">
    <property type="component" value="Chromosome 1"/>
</dbReference>
<evidence type="ECO:0000313" key="4">
    <source>
        <dbReference type="EMBL" id="CAK9309567.1"/>
    </source>
</evidence>
<reference evidence="4 5" key="1">
    <citation type="submission" date="2024-03" db="EMBL/GenBank/DDBJ databases">
        <authorList>
            <person name="Gkanogiannis A."/>
            <person name="Becerra Lopez-Lavalle L."/>
        </authorList>
    </citation>
    <scope>NUCLEOTIDE SEQUENCE [LARGE SCALE GENOMIC DNA]</scope>
</reference>
<evidence type="ECO:0000256" key="2">
    <source>
        <dbReference type="ARBA" id="ARBA00023136"/>
    </source>
</evidence>
<keyword evidence="5" id="KW-1185">Reference proteome</keyword>
<comment type="subcellular location">
    <subcellularLocation>
        <location evidence="1">Membrane</location>
    </subcellularLocation>
</comment>
<sequence>MIRSEEDHNRRHKVNLKHGSICKYLPILFLVIVLVALALWLSYRPKNPEFVLVGAAVSKVTVSPPSQLSTIMEFTIVTRNPNKHVCISYDELIGMVLYKGQQITPQVMLSPVIDEKKSTVEILLVLHGPAVAVTEEVANEIVRSGNEILVRVVLMGRVKWKFGGIKIGYYDVTVKCDVLVNNTKKGLMVPLPLPHSTPCKVDF</sequence>
<organism evidence="4 5">
    <name type="scientific">Citrullus colocynthis</name>
    <name type="common">colocynth</name>
    <dbReference type="NCBI Taxonomy" id="252529"/>
    <lineage>
        <taxon>Eukaryota</taxon>
        <taxon>Viridiplantae</taxon>
        <taxon>Streptophyta</taxon>
        <taxon>Embryophyta</taxon>
        <taxon>Tracheophyta</taxon>
        <taxon>Spermatophyta</taxon>
        <taxon>Magnoliopsida</taxon>
        <taxon>eudicotyledons</taxon>
        <taxon>Gunneridae</taxon>
        <taxon>Pentapetalae</taxon>
        <taxon>rosids</taxon>
        <taxon>fabids</taxon>
        <taxon>Cucurbitales</taxon>
        <taxon>Cucurbitaceae</taxon>
        <taxon>Benincaseae</taxon>
        <taxon>Citrullus</taxon>
    </lineage>
</organism>
<keyword evidence="2 3" id="KW-0472">Membrane</keyword>
<keyword evidence="3" id="KW-0812">Transmembrane</keyword>
<dbReference type="EMBL" id="OZ021735">
    <property type="protein sequence ID" value="CAK9309567.1"/>
    <property type="molecule type" value="Genomic_DNA"/>
</dbReference>
<evidence type="ECO:0008006" key="6">
    <source>
        <dbReference type="Google" id="ProtNLM"/>
    </source>
</evidence>
<gene>
    <name evidence="4" type="ORF">CITCOLO1_LOCUS1150</name>
</gene>
<dbReference type="PANTHER" id="PTHR31415">
    <property type="entry name" value="OS05G0367900 PROTEIN"/>
    <property type="match status" value="1"/>
</dbReference>
<name>A0ABP0XPC2_9ROSI</name>
<feature type="transmembrane region" description="Helical" evidence="3">
    <location>
        <begin position="21"/>
        <end position="43"/>
    </location>
</feature>
<evidence type="ECO:0000256" key="3">
    <source>
        <dbReference type="SAM" id="Phobius"/>
    </source>
</evidence>
<dbReference type="PANTHER" id="PTHR31415:SF9">
    <property type="entry name" value="OS05G0367900 PROTEIN"/>
    <property type="match status" value="1"/>
</dbReference>
<dbReference type="InterPro" id="IPR044839">
    <property type="entry name" value="NDR1-like"/>
</dbReference>